<feature type="compositionally biased region" description="Polar residues" evidence="1">
    <location>
        <begin position="87"/>
        <end position="109"/>
    </location>
</feature>
<name>A0A4V1M3V0_TREME</name>
<feature type="region of interest" description="Disordered" evidence="1">
    <location>
        <begin position="81"/>
        <end position="109"/>
    </location>
</feature>
<protein>
    <submittedName>
        <fullName evidence="2">Uncharacterized protein</fullName>
    </submittedName>
</protein>
<dbReference type="VEuPathDB" id="FungiDB:TREMEDRAFT_64678"/>
<reference evidence="2 3" key="1">
    <citation type="submission" date="2016-06" db="EMBL/GenBank/DDBJ databases">
        <title>Evolution of pathogenesis and genome organization in the Tremellales.</title>
        <authorList>
            <person name="Cuomo C."/>
            <person name="Litvintseva A."/>
            <person name="Heitman J."/>
            <person name="Chen Y."/>
            <person name="Sun S."/>
            <person name="Springer D."/>
            <person name="Dromer F."/>
            <person name="Young S."/>
            <person name="Zeng Q."/>
            <person name="Chapman S."/>
            <person name="Gujja S."/>
            <person name="Saif S."/>
            <person name="Birren B."/>
        </authorList>
    </citation>
    <scope>NUCLEOTIDE SEQUENCE [LARGE SCALE GENOMIC DNA]</scope>
    <source>
        <strain evidence="2 3">ATCC 28783</strain>
    </source>
</reference>
<evidence type="ECO:0000313" key="3">
    <source>
        <dbReference type="Proteomes" id="UP000289152"/>
    </source>
</evidence>
<gene>
    <name evidence="2" type="ORF">M231_04598</name>
</gene>
<feature type="compositionally biased region" description="Polar residues" evidence="1">
    <location>
        <begin position="15"/>
        <end position="36"/>
    </location>
</feature>
<dbReference type="AlphaFoldDB" id="A0A4V1M3V0"/>
<accession>A0A4V1M3V0</accession>
<proteinExistence type="predicted"/>
<feature type="region of interest" description="Disordered" evidence="1">
    <location>
        <begin position="121"/>
        <end position="169"/>
    </location>
</feature>
<dbReference type="Proteomes" id="UP000289152">
    <property type="component" value="Unassembled WGS sequence"/>
</dbReference>
<feature type="region of interest" description="Disordered" evidence="1">
    <location>
        <begin position="186"/>
        <end position="205"/>
    </location>
</feature>
<keyword evidence="3" id="KW-1185">Reference proteome</keyword>
<evidence type="ECO:0000256" key="1">
    <source>
        <dbReference type="SAM" id="MobiDB-lite"/>
    </source>
</evidence>
<organism evidence="2 3">
    <name type="scientific">Tremella mesenterica</name>
    <name type="common">Jelly fungus</name>
    <dbReference type="NCBI Taxonomy" id="5217"/>
    <lineage>
        <taxon>Eukaryota</taxon>
        <taxon>Fungi</taxon>
        <taxon>Dikarya</taxon>
        <taxon>Basidiomycota</taxon>
        <taxon>Agaricomycotina</taxon>
        <taxon>Tremellomycetes</taxon>
        <taxon>Tremellales</taxon>
        <taxon>Tremellaceae</taxon>
        <taxon>Tremella</taxon>
    </lineage>
</organism>
<dbReference type="EMBL" id="SDIL01000053">
    <property type="protein sequence ID" value="RXK38137.1"/>
    <property type="molecule type" value="Genomic_DNA"/>
</dbReference>
<comment type="caution">
    <text evidence="2">The sequence shown here is derived from an EMBL/GenBank/DDBJ whole genome shotgun (WGS) entry which is preliminary data.</text>
</comment>
<sequence>MSSIYLRQPYPQVNPHMTQKSTTQSPDTTHFGSSSVELPYGRFSHDYSDSIGRRTMNQQCDGCPDCTRHSYSTYPSTSFPTYYSPTQGSDNSITSENPHTDTGYTSSPPLNFTQQVNTFTTSNYPPHVIQIPSWSRPSTPTSPSPHQPSPRSSPRILSLNTLPEPSPSPGAVTVIRLLSAEPNMMDPTHISRKRKPVTDNTRSHHVSHPFVDTLSQVGGTLLNYPPTPSQFQQDKVLPRFEERISYVDNNLQTSQRTSTPGTSLDPITTSTTLTEHPRAIRLGSVGHEQVERYLSYRPHKK</sequence>
<evidence type="ECO:0000313" key="2">
    <source>
        <dbReference type="EMBL" id="RXK38137.1"/>
    </source>
</evidence>
<dbReference type="InParanoid" id="A0A4V1M3V0"/>
<feature type="region of interest" description="Disordered" evidence="1">
    <location>
        <begin position="1"/>
        <end position="36"/>
    </location>
</feature>